<sequence length="198" mass="21716">SILPGTLARFDREAPNYQKDGYNDFNTFYIQAASGTKGGSSGSPVVDCQGRAVALNAGSTSSSASAFYLPLDRVVRALNLIRGCRDPFGSKPESAYIPRGTLQMTFQHKGFEETRRLGLRNETEQIVTQFLTMESLLDESVGREINLQVERGGTPLTVKLKVGDLHSITPNHFLEVSGAVIHPLSYQQVSYPAFIILF</sequence>
<dbReference type="InterPro" id="IPR043504">
    <property type="entry name" value="Peptidase_S1_PA_chymotrypsin"/>
</dbReference>
<reference evidence="1" key="4">
    <citation type="submission" date="2019-03" db="UniProtKB">
        <authorList>
            <consortium name="EnsemblPlants"/>
        </authorList>
    </citation>
    <scope>IDENTIFICATION</scope>
</reference>
<reference evidence="1" key="5">
    <citation type="journal article" date="2021" name="G3 (Bethesda)">
        <title>Aegilops tauschii genome assembly Aet v5.0 features greater sequence contiguity and improved annotation.</title>
        <authorList>
            <person name="Wang L."/>
            <person name="Zhu T."/>
            <person name="Rodriguez J.C."/>
            <person name="Deal K.R."/>
            <person name="Dubcovsky J."/>
            <person name="McGuire P.E."/>
            <person name="Lux T."/>
            <person name="Spannagl M."/>
            <person name="Mayer K.F.X."/>
            <person name="Baldrich P."/>
            <person name="Meyers B.C."/>
            <person name="Huo N."/>
            <person name="Gu Y.Q."/>
            <person name="Zhou H."/>
            <person name="Devos K.M."/>
            <person name="Bennetzen J.L."/>
            <person name="Unver T."/>
            <person name="Budak H."/>
            <person name="Gulick P.J."/>
            <person name="Galiba G."/>
            <person name="Kalapos B."/>
            <person name="Nelson D.R."/>
            <person name="Li P."/>
            <person name="You F.M."/>
            <person name="Luo M.C."/>
            <person name="Dvorak J."/>
        </authorList>
    </citation>
    <scope>NUCLEOTIDE SEQUENCE [LARGE SCALE GENOMIC DNA]</scope>
    <source>
        <strain evidence="1">cv. AL8/78</strain>
    </source>
</reference>
<keyword evidence="2" id="KW-1185">Reference proteome</keyword>
<reference evidence="2" key="2">
    <citation type="journal article" date="2017" name="Nat. Plants">
        <title>The Aegilops tauschii genome reveals multiple impacts of transposons.</title>
        <authorList>
            <person name="Zhao G."/>
            <person name="Zou C."/>
            <person name="Li K."/>
            <person name="Wang K."/>
            <person name="Li T."/>
            <person name="Gao L."/>
            <person name="Zhang X."/>
            <person name="Wang H."/>
            <person name="Yang Z."/>
            <person name="Liu X."/>
            <person name="Jiang W."/>
            <person name="Mao L."/>
            <person name="Kong X."/>
            <person name="Jiao Y."/>
            <person name="Jia J."/>
        </authorList>
    </citation>
    <scope>NUCLEOTIDE SEQUENCE [LARGE SCALE GENOMIC DNA]</scope>
    <source>
        <strain evidence="2">cv. AL8/78</strain>
    </source>
</reference>
<dbReference type="PANTHER" id="PTHR46366">
    <property type="entry name" value="PRO-APOPTOTIC SERINE PROTEASE NMA111"/>
    <property type="match status" value="1"/>
</dbReference>
<dbReference type="InterPro" id="IPR009003">
    <property type="entry name" value="Peptidase_S1_PA"/>
</dbReference>
<accession>A0A453NGT4</accession>
<organism evidence="1 2">
    <name type="scientific">Aegilops tauschii subsp. strangulata</name>
    <name type="common">Goatgrass</name>
    <dbReference type="NCBI Taxonomy" id="200361"/>
    <lineage>
        <taxon>Eukaryota</taxon>
        <taxon>Viridiplantae</taxon>
        <taxon>Streptophyta</taxon>
        <taxon>Embryophyta</taxon>
        <taxon>Tracheophyta</taxon>
        <taxon>Spermatophyta</taxon>
        <taxon>Magnoliopsida</taxon>
        <taxon>Liliopsida</taxon>
        <taxon>Poales</taxon>
        <taxon>Poaceae</taxon>
        <taxon>BOP clade</taxon>
        <taxon>Pooideae</taxon>
        <taxon>Triticodae</taxon>
        <taxon>Triticeae</taxon>
        <taxon>Triticinae</taxon>
        <taxon>Aegilops</taxon>
    </lineage>
</organism>
<protein>
    <recommendedName>
        <fullName evidence="3">Protease Do-like PDZ domain-containing protein</fullName>
    </recommendedName>
</protein>
<dbReference type="Gramene" id="AET6Gv20367600.4">
    <property type="protein sequence ID" value="AET6Gv20367600.4"/>
    <property type="gene ID" value="AET6Gv20367600"/>
</dbReference>
<evidence type="ECO:0008006" key="3">
    <source>
        <dbReference type="Google" id="ProtNLM"/>
    </source>
</evidence>
<reference evidence="1" key="3">
    <citation type="journal article" date="2017" name="Nature">
        <title>Genome sequence of the progenitor of the wheat D genome Aegilops tauschii.</title>
        <authorList>
            <person name="Luo M.C."/>
            <person name="Gu Y.Q."/>
            <person name="Puiu D."/>
            <person name="Wang H."/>
            <person name="Twardziok S.O."/>
            <person name="Deal K.R."/>
            <person name="Huo N."/>
            <person name="Zhu T."/>
            <person name="Wang L."/>
            <person name="Wang Y."/>
            <person name="McGuire P.E."/>
            <person name="Liu S."/>
            <person name="Long H."/>
            <person name="Ramasamy R.K."/>
            <person name="Rodriguez J.C."/>
            <person name="Van S.L."/>
            <person name="Yuan L."/>
            <person name="Wang Z."/>
            <person name="Xia Z."/>
            <person name="Xiao L."/>
            <person name="Anderson O.D."/>
            <person name="Ouyang S."/>
            <person name="Liang Y."/>
            <person name="Zimin A.V."/>
            <person name="Pertea G."/>
            <person name="Qi P."/>
            <person name="Bennetzen J.L."/>
            <person name="Dai X."/>
            <person name="Dawson M.W."/>
            <person name="Muller H.G."/>
            <person name="Kugler K."/>
            <person name="Rivarola-Duarte L."/>
            <person name="Spannagl M."/>
            <person name="Mayer K.F.X."/>
            <person name="Lu F.H."/>
            <person name="Bevan M.W."/>
            <person name="Leroy P."/>
            <person name="Li P."/>
            <person name="You F.M."/>
            <person name="Sun Q."/>
            <person name="Liu Z."/>
            <person name="Lyons E."/>
            <person name="Wicker T."/>
            <person name="Salzberg S.L."/>
            <person name="Devos K.M."/>
            <person name="Dvorak J."/>
        </authorList>
    </citation>
    <scope>NUCLEOTIDE SEQUENCE [LARGE SCALE GENOMIC DNA]</scope>
    <source>
        <strain evidence="1">cv. AL8/78</strain>
    </source>
</reference>
<dbReference type="PANTHER" id="PTHR46366:SF1">
    <property type="entry name" value="PDZ DOMAIN-CONTAINING PROTEIN C1685.05"/>
    <property type="match status" value="1"/>
</dbReference>
<reference evidence="2" key="1">
    <citation type="journal article" date="2014" name="Science">
        <title>Ancient hybridizations among the ancestral genomes of bread wheat.</title>
        <authorList>
            <consortium name="International Wheat Genome Sequencing Consortium,"/>
            <person name="Marcussen T."/>
            <person name="Sandve S.R."/>
            <person name="Heier L."/>
            <person name="Spannagl M."/>
            <person name="Pfeifer M."/>
            <person name="Jakobsen K.S."/>
            <person name="Wulff B.B."/>
            <person name="Steuernagel B."/>
            <person name="Mayer K.F."/>
            <person name="Olsen O.A."/>
        </authorList>
    </citation>
    <scope>NUCLEOTIDE SEQUENCE [LARGE SCALE GENOMIC DNA]</scope>
    <source>
        <strain evidence="2">cv. AL8/78</strain>
    </source>
</reference>
<dbReference type="Gene3D" id="2.40.10.10">
    <property type="entry name" value="Trypsin-like serine proteases"/>
    <property type="match status" value="1"/>
</dbReference>
<dbReference type="AlphaFoldDB" id="A0A453NGT4"/>
<dbReference type="EnsemblPlants" id="AET6Gv20367600.4">
    <property type="protein sequence ID" value="AET6Gv20367600.4"/>
    <property type="gene ID" value="AET6Gv20367600"/>
</dbReference>
<evidence type="ECO:0000313" key="2">
    <source>
        <dbReference type="Proteomes" id="UP000015105"/>
    </source>
</evidence>
<evidence type="ECO:0000313" key="1">
    <source>
        <dbReference type="EnsemblPlants" id="AET6Gv20367600.4"/>
    </source>
</evidence>
<dbReference type="SUPFAM" id="SSF50494">
    <property type="entry name" value="Trypsin-like serine proteases"/>
    <property type="match status" value="1"/>
</dbReference>
<name>A0A453NGT4_AEGTS</name>
<dbReference type="Proteomes" id="UP000015105">
    <property type="component" value="Chromosome 6D"/>
</dbReference>
<proteinExistence type="predicted"/>